<evidence type="ECO:0000256" key="2">
    <source>
        <dbReference type="SAM" id="Phobius"/>
    </source>
</evidence>
<gene>
    <name evidence="3" type="ORF">FOZ63_025275</name>
</gene>
<feature type="non-terminal residue" evidence="3">
    <location>
        <position position="657"/>
    </location>
</feature>
<comment type="caution">
    <text evidence="3">The sequence shown here is derived from an EMBL/GenBank/DDBJ whole genome shotgun (WGS) entry which is preliminary data.</text>
</comment>
<dbReference type="EMBL" id="JABANO010009167">
    <property type="protein sequence ID" value="KAF4747331.1"/>
    <property type="molecule type" value="Genomic_DNA"/>
</dbReference>
<sequence length="657" mass="71007">EEKGPQLQEEKGPQLQEEKGPQLQEEKGQGEEDSLEAGEGRDMNRADEQGRAEQLIGPLAPEGGIKRAAGKLDAAGVGEDAADHRAPPPVGLGYGSEDITNIPEQSVYRESIGHESLHPKPTHAQGPDVQQDITVNKSRLVRRQPTNSSSSSEKPRDAPSSATEAGALSLSLLSYPSEDTTDSIEQLLRHYEIPAMVEEEGCVVVGDEEIVEDDWKVQLYNLKRELDQIYASCTDVSRSSTSKIADSHDASRRNEDVADTTLMLSEEESASFTSTELAAAIAEVTAGISGPYLGQASDYDEEDRCLGATIVARGNIREPDGPSVTLFHFDSAPPDVLANNTSSSSIPFMVHASVLSVSEGPYWSPALLPQGLTCLSHNKSITESIFPFKDSLSSLPNIFTPSNSISLSAIVLHSADVASATGMPLSRLISELAARDDVTDVRQKYGCQRLLSYTHTEKGVTILAESCTLLSPMCHIRHLQGPSQTCALTHQRRDIIGDGAHRHLYAALQGLPSSIDGSPTAVALEWLPSELFVDPDELYDTNMLGTHPLAPVDVEVPSFMSYPLPTITDSWQHQLGNIIDTTTTTTPPPQQQHDSCPVIPAPPIDISTPSGDTRVRGMVLWSSGGIVVLATVLLLNTIIRAFPLQQRQQEDKKKKNL</sequence>
<keyword evidence="4" id="KW-1185">Reference proteome</keyword>
<evidence type="ECO:0000256" key="1">
    <source>
        <dbReference type="SAM" id="MobiDB-lite"/>
    </source>
</evidence>
<reference evidence="3 4" key="1">
    <citation type="submission" date="2020-04" db="EMBL/GenBank/DDBJ databases">
        <title>Perkinsus olseni comparative genomics.</title>
        <authorList>
            <person name="Bogema D.R."/>
        </authorList>
    </citation>
    <scope>NUCLEOTIDE SEQUENCE [LARGE SCALE GENOMIC DNA]</scope>
    <source>
        <strain evidence="3 4">ATCC PRA-207</strain>
    </source>
</reference>
<feature type="transmembrane region" description="Helical" evidence="2">
    <location>
        <begin position="618"/>
        <end position="639"/>
    </location>
</feature>
<feature type="compositionally biased region" description="Basic and acidic residues" evidence="1">
    <location>
        <begin position="1"/>
        <end position="30"/>
    </location>
</feature>
<dbReference type="AlphaFoldDB" id="A0A7J6TR46"/>
<dbReference type="Proteomes" id="UP000553632">
    <property type="component" value="Unassembled WGS sequence"/>
</dbReference>
<keyword evidence="2" id="KW-1133">Transmembrane helix</keyword>
<feature type="region of interest" description="Disordered" evidence="1">
    <location>
        <begin position="1"/>
        <end position="164"/>
    </location>
</feature>
<evidence type="ECO:0000313" key="3">
    <source>
        <dbReference type="EMBL" id="KAF4747331.1"/>
    </source>
</evidence>
<name>A0A7J6TR46_PEROL</name>
<keyword evidence="2" id="KW-0472">Membrane</keyword>
<organism evidence="3 4">
    <name type="scientific">Perkinsus olseni</name>
    <name type="common">Perkinsus atlanticus</name>
    <dbReference type="NCBI Taxonomy" id="32597"/>
    <lineage>
        <taxon>Eukaryota</taxon>
        <taxon>Sar</taxon>
        <taxon>Alveolata</taxon>
        <taxon>Perkinsozoa</taxon>
        <taxon>Perkinsea</taxon>
        <taxon>Perkinsida</taxon>
        <taxon>Perkinsidae</taxon>
        <taxon>Perkinsus</taxon>
    </lineage>
</organism>
<keyword evidence="2" id="KW-0812">Transmembrane</keyword>
<protein>
    <submittedName>
        <fullName evidence="3">Uncharacterized protein</fullName>
    </submittedName>
</protein>
<evidence type="ECO:0000313" key="4">
    <source>
        <dbReference type="Proteomes" id="UP000553632"/>
    </source>
</evidence>
<accession>A0A7J6TR46</accession>
<proteinExistence type="predicted"/>
<feature type="compositionally biased region" description="Basic and acidic residues" evidence="1">
    <location>
        <begin position="38"/>
        <end position="51"/>
    </location>
</feature>